<evidence type="ECO:0000256" key="1">
    <source>
        <dbReference type="SAM" id="Coils"/>
    </source>
</evidence>
<proteinExistence type="predicted"/>
<dbReference type="Proteomes" id="UP000007013">
    <property type="component" value="Chromosome"/>
</dbReference>
<feature type="chain" id="PRO_5002771946" description="Outer membrane protein-like protein" evidence="2">
    <location>
        <begin position="23"/>
        <end position="269"/>
    </location>
</feature>
<accession>B1ZPG9</accession>
<keyword evidence="4" id="KW-1185">Reference proteome</keyword>
<keyword evidence="2" id="KW-0732">Signal</keyword>
<reference evidence="3 4" key="1">
    <citation type="journal article" date="2011" name="J. Bacteriol.">
        <title>Genome sequence of the verrucomicrobium Opitutus terrae PB90-1, an abundant inhabitant of rice paddy soil ecosystems.</title>
        <authorList>
            <person name="van Passel M.W."/>
            <person name="Kant R."/>
            <person name="Palva A."/>
            <person name="Copeland A."/>
            <person name="Lucas S."/>
            <person name="Lapidus A."/>
            <person name="Glavina del Rio T."/>
            <person name="Pitluck S."/>
            <person name="Goltsman E."/>
            <person name="Clum A."/>
            <person name="Sun H."/>
            <person name="Schmutz J."/>
            <person name="Larimer F.W."/>
            <person name="Land M.L."/>
            <person name="Hauser L."/>
            <person name="Kyrpides N."/>
            <person name="Mikhailova N."/>
            <person name="Richardson P.P."/>
            <person name="Janssen P.H."/>
            <person name="de Vos W.M."/>
            <person name="Smidt H."/>
        </authorList>
    </citation>
    <scope>NUCLEOTIDE SEQUENCE [LARGE SCALE GENOMIC DNA]</scope>
    <source>
        <strain evidence="4">DSM 11246 / JCM 15787 / PB90-1</strain>
    </source>
</reference>
<dbReference type="RefSeq" id="WP_012374026.1">
    <property type="nucleotide sequence ID" value="NC_010571.1"/>
</dbReference>
<dbReference type="OrthoDB" id="205406at2"/>
<dbReference type="STRING" id="452637.Oter_1202"/>
<dbReference type="HOGENOM" id="CLU_1037616_0_0_0"/>
<feature type="coiled-coil region" evidence="1">
    <location>
        <begin position="163"/>
        <end position="190"/>
    </location>
</feature>
<organism evidence="3 4">
    <name type="scientific">Opitutus terrae (strain DSM 11246 / JCM 15787 / PB90-1)</name>
    <dbReference type="NCBI Taxonomy" id="452637"/>
    <lineage>
        <taxon>Bacteria</taxon>
        <taxon>Pseudomonadati</taxon>
        <taxon>Verrucomicrobiota</taxon>
        <taxon>Opitutia</taxon>
        <taxon>Opitutales</taxon>
        <taxon>Opitutaceae</taxon>
        <taxon>Opitutus</taxon>
    </lineage>
</organism>
<protein>
    <recommendedName>
        <fullName evidence="5">Outer membrane protein-like protein</fullName>
    </recommendedName>
</protein>
<evidence type="ECO:0000256" key="2">
    <source>
        <dbReference type="SAM" id="SignalP"/>
    </source>
</evidence>
<keyword evidence="1" id="KW-0175">Coiled coil</keyword>
<evidence type="ECO:0008006" key="5">
    <source>
        <dbReference type="Google" id="ProtNLM"/>
    </source>
</evidence>
<dbReference type="AlphaFoldDB" id="B1ZPG9"/>
<dbReference type="KEGG" id="ote:Oter_1202"/>
<evidence type="ECO:0000313" key="3">
    <source>
        <dbReference type="EMBL" id="ACB74488.1"/>
    </source>
</evidence>
<dbReference type="EMBL" id="CP001032">
    <property type="protein sequence ID" value="ACB74488.1"/>
    <property type="molecule type" value="Genomic_DNA"/>
</dbReference>
<name>B1ZPG9_OPITP</name>
<feature type="signal peptide" evidence="2">
    <location>
        <begin position="1"/>
        <end position="22"/>
    </location>
</feature>
<gene>
    <name evidence="3" type="ordered locus">Oter_1202</name>
</gene>
<sequence length="269" mass="29771">MKTRSLLPASILVLGAPCSAQWAVIDAANLSQSITNYAALVEQIAKEAEQISNQIHQIQQMQDQLDRLGKMADIKSIVGFAEFRLDLDLPTRIKLWAETTAKVDGFGIFGDTRDGIFRPVLNEFPDFEGGVLVRDSEIYKPAHEITTMVDEFKEVQADAYARREELRKAIARTSEALQAAETDAEEKKLEAILNAQYSQLAALDSEVALSAAEIQVRAAESVAMTDAQNEADAEARRKLAQQEAEKVTATFTPSYESILLYVKETPYTP</sequence>
<evidence type="ECO:0000313" key="4">
    <source>
        <dbReference type="Proteomes" id="UP000007013"/>
    </source>
</evidence>
<dbReference type="eggNOG" id="COG5314">
    <property type="taxonomic scope" value="Bacteria"/>
</dbReference>